<evidence type="ECO:0000256" key="1">
    <source>
        <dbReference type="SAM" id="MobiDB-lite"/>
    </source>
</evidence>
<feature type="compositionally biased region" description="Basic and acidic residues" evidence="1">
    <location>
        <begin position="436"/>
        <end position="446"/>
    </location>
</feature>
<proteinExistence type="predicted"/>
<sequence length="446" mass="50917">MPSDDDSSKNPFVRFKEHVDAHIGAGLHNVLNFPSILSETFASSRQLSPYDSSAAPSRPSDDVGAYHGDDDVPPHFRRWLYGQRQAVAEEEYIDKYYERIAQNYPGDENEAVRNIIRSERFDAFARRSQYSPIRLAERMPRQPRPSDIQSDMDPRLFTYVDAFEDLLAEAAGVPPMDLRARHNMNKMLRNTWPFGESPVSWARRLESQGLVKAYFPAYHHLPSLKPANEAVNERRIEQPKDEQPAATNDLLQGGGIVKEPEEQPAEDGFFGEIERAVKLLNQVLDETTSMTSRFWEQEKTRDETCGEPRTEHDLYDAIQSAFREGQLSLSAFFKSLADGIEPRPRSGVKSEADGQTIEQEENGMKTVKSTKEYVDEFGNKHISTEIRRTNKEGTVISMETYHTVRPASEADRSSITTTPSHQEEPKNEGWVDNNDPEDKKTGWFWK</sequence>
<organism evidence="2 3">
    <name type="scientific">Coniochaeta hoffmannii</name>
    <dbReference type="NCBI Taxonomy" id="91930"/>
    <lineage>
        <taxon>Eukaryota</taxon>
        <taxon>Fungi</taxon>
        <taxon>Dikarya</taxon>
        <taxon>Ascomycota</taxon>
        <taxon>Pezizomycotina</taxon>
        <taxon>Sordariomycetes</taxon>
        <taxon>Sordariomycetidae</taxon>
        <taxon>Coniochaetales</taxon>
        <taxon>Coniochaetaceae</taxon>
        <taxon>Coniochaeta</taxon>
    </lineage>
</organism>
<feature type="compositionally biased region" description="Low complexity" evidence="1">
    <location>
        <begin position="48"/>
        <end position="58"/>
    </location>
</feature>
<dbReference type="AlphaFoldDB" id="A0AA38VBY9"/>
<accession>A0AA38VBY9</accession>
<keyword evidence="3" id="KW-1185">Reference proteome</keyword>
<dbReference type="Proteomes" id="UP001174691">
    <property type="component" value="Unassembled WGS sequence"/>
</dbReference>
<comment type="caution">
    <text evidence="2">The sequence shown here is derived from an EMBL/GenBank/DDBJ whole genome shotgun (WGS) entry which is preliminary data.</text>
</comment>
<name>A0AA38VBY9_9PEZI</name>
<evidence type="ECO:0000313" key="2">
    <source>
        <dbReference type="EMBL" id="KAJ9134248.1"/>
    </source>
</evidence>
<gene>
    <name evidence="2" type="ORF">NKR19_g8720</name>
</gene>
<dbReference type="EMBL" id="JANBVN010000185">
    <property type="protein sequence ID" value="KAJ9134248.1"/>
    <property type="molecule type" value="Genomic_DNA"/>
</dbReference>
<feature type="region of interest" description="Disordered" evidence="1">
    <location>
        <begin position="400"/>
        <end position="446"/>
    </location>
</feature>
<reference evidence="2" key="1">
    <citation type="submission" date="2022-07" db="EMBL/GenBank/DDBJ databases">
        <title>Fungi with potential for degradation of polypropylene.</title>
        <authorList>
            <person name="Gostincar C."/>
        </authorList>
    </citation>
    <scope>NUCLEOTIDE SEQUENCE</scope>
    <source>
        <strain evidence="2">EXF-13287</strain>
    </source>
</reference>
<feature type="region of interest" description="Disordered" evidence="1">
    <location>
        <begin position="47"/>
        <end position="68"/>
    </location>
</feature>
<evidence type="ECO:0000313" key="3">
    <source>
        <dbReference type="Proteomes" id="UP001174691"/>
    </source>
</evidence>
<protein>
    <submittedName>
        <fullName evidence="2">Uncharacterized protein</fullName>
    </submittedName>
</protein>